<accession>B7SN21</accession>
<keyword evidence="10 15" id="KW-1133">Transmembrane helix</keyword>
<dbReference type="Pfam" id="PF00499">
    <property type="entry name" value="Oxidored_q3"/>
    <property type="match status" value="1"/>
</dbReference>
<organism evidence="16">
    <name type="scientific">Blanus cinereus</name>
    <name type="common">Mediterranean worm lizard</name>
    <name type="synonym">Amphisbaena cinerea</name>
    <dbReference type="NCBI Taxonomy" id="227091"/>
    <lineage>
        <taxon>Eukaryota</taxon>
        <taxon>Metazoa</taxon>
        <taxon>Chordata</taxon>
        <taxon>Craniata</taxon>
        <taxon>Vertebrata</taxon>
        <taxon>Euteleostomi</taxon>
        <taxon>Lepidosauria</taxon>
        <taxon>Squamata</taxon>
        <taxon>Bifurcata</taxon>
        <taxon>Unidentata</taxon>
        <taxon>Episquamata</taxon>
        <taxon>Laterata</taxon>
        <taxon>Lacertibaenia</taxon>
        <taxon>Amphisbaenia</taxon>
        <taxon>Blanidae</taxon>
        <taxon>Blanus</taxon>
    </lineage>
</organism>
<protein>
    <recommendedName>
        <fullName evidence="4 15">NADH-ubiquinone oxidoreductase chain 6</fullName>
        <ecNumber evidence="3 15">7.1.1.2</ecNumber>
    </recommendedName>
</protein>
<dbReference type="InterPro" id="IPR042106">
    <property type="entry name" value="Nuo/plastoQ_OxRdtase_6_NuoJ"/>
</dbReference>
<evidence type="ECO:0000256" key="3">
    <source>
        <dbReference type="ARBA" id="ARBA00012944"/>
    </source>
</evidence>
<evidence type="ECO:0000256" key="8">
    <source>
        <dbReference type="ARBA" id="ARBA00022967"/>
    </source>
</evidence>
<dbReference type="EC" id="7.1.1.2" evidence="3 15"/>
<dbReference type="EMBL" id="EU443257">
    <property type="protein sequence ID" value="ABZ79351.1"/>
    <property type="molecule type" value="Genomic_DNA"/>
</dbReference>
<evidence type="ECO:0000256" key="15">
    <source>
        <dbReference type="RuleBase" id="RU004430"/>
    </source>
</evidence>
<evidence type="ECO:0000256" key="13">
    <source>
        <dbReference type="ARBA" id="ARBA00023136"/>
    </source>
</evidence>
<dbReference type="PANTHER" id="PTHR11435">
    <property type="entry name" value="NADH UBIQUINONE OXIDOREDUCTASE SUBUNIT ND6"/>
    <property type="match status" value="1"/>
</dbReference>
<evidence type="ECO:0000256" key="2">
    <source>
        <dbReference type="ARBA" id="ARBA00005698"/>
    </source>
</evidence>
<evidence type="ECO:0000256" key="12">
    <source>
        <dbReference type="ARBA" id="ARBA00023128"/>
    </source>
</evidence>
<evidence type="ECO:0000256" key="1">
    <source>
        <dbReference type="ARBA" id="ARBA00004225"/>
    </source>
</evidence>
<keyword evidence="13 15" id="KW-0472">Membrane</keyword>
<evidence type="ECO:0000256" key="10">
    <source>
        <dbReference type="ARBA" id="ARBA00022989"/>
    </source>
</evidence>
<evidence type="ECO:0000256" key="9">
    <source>
        <dbReference type="ARBA" id="ARBA00022982"/>
    </source>
</evidence>
<comment type="catalytic activity">
    <reaction evidence="14 15">
        <text>a ubiquinone + NADH + 5 H(+)(in) = a ubiquinol + NAD(+) + 4 H(+)(out)</text>
        <dbReference type="Rhea" id="RHEA:29091"/>
        <dbReference type="Rhea" id="RHEA-COMP:9565"/>
        <dbReference type="Rhea" id="RHEA-COMP:9566"/>
        <dbReference type="ChEBI" id="CHEBI:15378"/>
        <dbReference type="ChEBI" id="CHEBI:16389"/>
        <dbReference type="ChEBI" id="CHEBI:17976"/>
        <dbReference type="ChEBI" id="CHEBI:57540"/>
        <dbReference type="ChEBI" id="CHEBI:57945"/>
        <dbReference type="EC" id="7.1.1.2"/>
    </reaction>
</comment>
<feature type="transmembrane region" description="Helical" evidence="15">
    <location>
        <begin position="29"/>
        <end position="47"/>
    </location>
</feature>
<evidence type="ECO:0000256" key="5">
    <source>
        <dbReference type="ARBA" id="ARBA00022448"/>
    </source>
</evidence>
<dbReference type="RefSeq" id="YP_002791196.1">
    <property type="nucleotide sequence ID" value="NC_012433.1"/>
</dbReference>
<comment type="similarity">
    <text evidence="2 15">Belongs to the complex I subunit 6 family.</text>
</comment>
<evidence type="ECO:0000256" key="6">
    <source>
        <dbReference type="ARBA" id="ARBA00022660"/>
    </source>
</evidence>
<dbReference type="CTD" id="4541"/>
<evidence type="ECO:0000256" key="7">
    <source>
        <dbReference type="ARBA" id="ARBA00022692"/>
    </source>
</evidence>
<dbReference type="InterPro" id="IPR050269">
    <property type="entry name" value="ComplexI_Subunit6"/>
</dbReference>
<dbReference type="Gene3D" id="1.20.120.1200">
    <property type="entry name" value="NADH-ubiquinone/plastoquinone oxidoreductase chain 6, subunit NuoJ"/>
    <property type="match status" value="1"/>
</dbReference>
<dbReference type="AlphaFoldDB" id="B7SN21"/>
<dbReference type="InterPro" id="IPR001457">
    <property type="entry name" value="NADH_UbQ/plastoQ_OxRdtase_su6"/>
</dbReference>
<dbReference type="GO" id="GO:0008137">
    <property type="term" value="F:NADH dehydrogenase (ubiquinone) activity"/>
    <property type="evidence" value="ECO:0007669"/>
    <property type="project" value="UniProtKB-UniRule"/>
</dbReference>
<reference evidence="16" key="1">
    <citation type="journal article" date="2008" name="Gene">
        <title>Effect of taxon sampling on recovering the phylogeny of squamate reptiles based on complete mitochondrial genome and nuclear gene sequence data.</title>
        <authorList>
            <person name="Albert E.M."/>
            <person name="San Mauro D."/>
            <person name="Garcia-Paris M."/>
            <person name="Ruber L."/>
            <person name="Zardoya R."/>
        </authorList>
    </citation>
    <scope>NUCLEOTIDE SEQUENCE</scope>
</reference>
<evidence type="ECO:0000256" key="14">
    <source>
        <dbReference type="ARBA" id="ARBA00049551"/>
    </source>
</evidence>
<comment type="function">
    <text evidence="15">Core subunit of the mitochondrial membrane respiratory chain NADH dehydrogenase (Complex I) which catalyzes electron transfer from NADH through the respiratory chain, using ubiquinone as an electron acceptor. Essential for the catalytic activity and assembly of complex I.</text>
</comment>
<evidence type="ECO:0000256" key="4">
    <source>
        <dbReference type="ARBA" id="ARBA00021095"/>
    </source>
</evidence>
<evidence type="ECO:0000313" key="16">
    <source>
        <dbReference type="EMBL" id="ABZ79351.1"/>
    </source>
</evidence>
<keyword evidence="11 15" id="KW-0520">NAD</keyword>
<feature type="transmembrane region" description="Helical" evidence="15">
    <location>
        <begin position="140"/>
        <end position="167"/>
    </location>
</feature>
<comment type="subcellular location">
    <subcellularLocation>
        <location evidence="1 15">Mitochondrion membrane</location>
        <topology evidence="1 15">Multi-pass membrane protein</topology>
    </subcellularLocation>
</comment>
<keyword evidence="5 15" id="KW-0813">Transport</keyword>
<dbReference type="PANTHER" id="PTHR11435:SF1">
    <property type="entry name" value="NADH-UBIQUINONE OXIDOREDUCTASE CHAIN 6"/>
    <property type="match status" value="1"/>
</dbReference>
<dbReference type="GO" id="GO:0031966">
    <property type="term" value="C:mitochondrial membrane"/>
    <property type="evidence" value="ECO:0007669"/>
    <property type="project" value="UniProtKB-SubCell"/>
</dbReference>
<feature type="transmembrane region" description="Helical" evidence="15">
    <location>
        <begin position="53"/>
        <end position="72"/>
    </location>
</feature>
<feature type="transmembrane region" description="Helical" evidence="15">
    <location>
        <begin position="84"/>
        <end position="102"/>
    </location>
</feature>
<keyword evidence="12 15" id="KW-0496">Mitochondrion</keyword>
<name>B7SN21_BLACI</name>
<dbReference type="GeneID" id="7670194"/>
<gene>
    <name evidence="16" type="primary">ND6</name>
</gene>
<keyword evidence="7 15" id="KW-0812">Transmembrane</keyword>
<keyword evidence="9 15" id="KW-0249">Electron transport</keyword>
<evidence type="ECO:0000256" key="11">
    <source>
        <dbReference type="ARBA" id="ARBA00023027"/>
    </source>
</evidence>
<feature type="transmembrane region" description="Helical" evidence="15">
    <location>
        <begin position="6"/>
        <end position="24"/>
    </location>
</feature>
<geneLocation type="mitochondrion" evidence="16"/>
<keyword evidence="15" id="KW-0830">Ubiquinone</keyword>
<keyword evidence="6 15" id="KW-0679">Respiratory chain</keyword>
<proteinExistence type="inferred from homology"/>
<sequence>MMYLVYFLSLSFLVAVVGVVINPLPQYGAAALVIASVFSCAILAWLGGSFLSIILLLIYLGGMLVVFAYAVALTSDYYLEGHGGFAVGVRFFVLVCIIMYVGDVRSDWVGSVWHQCVGVGEFGGLARGFTDVQVDLCGVPVLYCFGGVGLLLCVVCLFICLFIVLGLTRGAVRGGLRPF</sequence>
<keyword evidence="8 15" id="KW-1278">Translocase</keyword>